<organism evidence="4 5">
    <name type="scientific">Roseomonas marmotae</name>
    <dbReference type="NCBI Taxonomy" id="2768161"/>
    <lineage>
        <taxon>Bacteria</taxon>
        <taxon>Pseudomonadati</taxon>
        <taxon>Pseudomonadota</taxon>
        <taxon>Alphaproteobacteria</taxon>
        <taxon>Acetobacterales</taxon>
        <taxon>Roseomonadaceae</taxon>
        <taxon>Roseomonas</taxon>
    </lineage>
</organism>
<gene>
    <name evidence="4" type="ORF">IAI60_01515</name>
</gene>
<dbReference type="PANTHER" id="PTHR43464:SF19">
    <property type="entry name" value="UBIQUINONE BIOSYNTHESIS O-METHYLTRANSFERASE, MITOCHONDRIAL"/>
    <property type="match status" value="1"/>
</dbReference>
<keyword evidence="1 4" id="KW-0489">Methyltransferase</keyword>
<keyword evidence="2" id="KW-0808">Transferase</keyword>
<protein>
    <submittedName>
        <fullName evidence="4">Methyltransferase domain-containing protein</fullName>
    </submittedName>
</protein>
<reference evidence="4 5" key="1">
    <citation type="submission" date="2020-09" db="EMBL/GenBank/DDBJ databases">
        <title>Roseomonas.</title>
        <authorList>
            <person name="Zhu W."/>
        </authorList>
    </citation>
    <scope>NUCLEOTIDE SEQUENCE [LARGE SCALE GENOMIC DNA]</scope>
    <source>
        <strain evidence="4 5">1311</strain>
    </source>
</reference>
<sequence length="197" mass="22090">MSRAMQSLPASYFDALYAADPDPWRFRSSPYEAAKYQATLDSLPRARYGRVLEIGCSIGVLTQMLAPRCDHLLALDGSARALAAARRTCAGLPQVSLEQREVPRQWPRGRYDLILFSELLYYLDEEDLARVAAQTLRALSREGEVLLVHWTGTTEYPLSGDAAVEGFMAAAGPTLRALRQERTDRYRLDLLRLRPSA</sequence>
<evidence type="ECO:0000313" key="4">
    <source>
        <dbReference type="EMBL" id="MBO1073281.1"/>
    </source>
</evidence>
<dbReference type="RefSeq" id="WP_207444887.1">
    <property type="nucleotide sequence ID" value="NZ_JACTNF010000001.1"/>
</dbReference>
<evidence type="ECO:0000256" key="3">
    <source>
        <dbReference type="ARBA" id="ARBA00022691"/>
    </source>
</evidence>
<dbReference type="GO" id="GO:0008168">
    <property type="term" value="F:methyltransferase activity"/>
    <property type="evidence" value="ECO:0007669"/>
    <property type="project" value="UniProtKB-KW"/>
</dbReference>
<dbReference type="Pfam" id="PF05401">
    <property type="entry name" value="NodS"/>
    <property type="match status" value="1"/>
</dbReference>
<proteinExistence type="predicted"/>
<dbReference type="Gene3D" id="3.40.50.150">
    <property type="entry name" value="Vaccinia Virus protein VP39"/>
    <property type="match status" value="1"/>
</dbReference>
<name>A0ABS3KA98_9PROT</name>
<dbReference type="EMBL" id="JACTNF010000001">
    <property type="protein sequence ID" value="MBO1073281.1"/>
    <property type="molecule type" value="Genomic_DNA"/>
</dbReference>
<evidence type="ECO:0000313" key="5">
    <source>
        <dbReference type="Proteomes" id="UP001518990"/>
    </source>
</evidence>
<evidence type="ECO:0000256" key="1">
    <source>
        <dbReference type="ARBA" id="ARBA00022603"/>
    </source>
</evidence>
<evidence type="ECO:0000256" key="2">
    <source>
        <dbReference type="ARBA" id="ARBA00022679"/>
    </source>
</evidence>
<keyword evidence="5" id="KW-1185">Reference proteome</keyword>
<dbReference type="SUPFAM" id="SSF53335">
    <property type="entry name" value="S-adenosyl-L-methionine-dependent methyltransferases"/>
    <property type="match status" value="1"/>
</dbReference>
<dbReference type="InterPro" id="IPR029063">
    <property type="entry name" value="SAM-dependent_MTases_sf"/>
</dbReference>
<keyword evidence="3" id="KW-0949">S-adenosyl-L-methionine</keyword>
<accession>A0ABS3KA98</accession>
<dbReference type="CDD" id="cd02440">
    <property type="entry name" value="AdoMet_MTases"/>
    <property type="match status" value="1"/>
</dbReference>
<dbReference type="InterPro" id="IPR008715">
    <property type="entry name" value="SAM-MeTfrase_NodS-like"/>
</dbReference>
<comment type="caution">
    <text evidence="4">The sequence shown here is derived from an EMBL/GenBank/DDBJ whole genome shotgun (WGS) entry which is preliminary data.</text>
</comment>
<dbReference type="Proteomes" id="UP001518990">
    <property type="component" value="Unassembled WGS sequence"/>
</dbReference>
<dbReference type="GO" id="GO:0032259">
    <property type="term" value="P:methylation"/>
    <property type="evidence" value="ECO:0007669"/>
    <property type="project" value="UniProtKB-KW"/>
</dbReference>
<dbReference type="PANTHER" id="PTHR43464">
    <property type="entry name" value="METHYLTRANSFERASE"/>
    <property type="match status" value="1"/>
</dbReference>